<reference evidence="1" key="1">
    <citation type="submission" date="2022-11" db="EMBL/GenBank/DDBJ databases">
        <title>Centuries of genome instability and evolution in soft-shell clam transmissible cancer (bioRxiv).</title>
        <authorList>
            <person name="Hart S.F.M."/>
            <person name="Yonemitsu M.A."/>
            <person name="Giersch R.M."/>
            <person name="Beal B.F."/>
            <person name="Arriagada G."/>
            <person name="Davis B.W."/>
            <person name="Ostrander E.A."/>
            <person name="Goff S.P."/>
            <person name="Metzger M.J."/>
        </authorList>
    </citation>
    <scope>NUCLEOTIDE SEQUENCE</scope>
    <source>
        <strain evidence="1">MELC-2E11</strain>
        <tissue evidence="1">Siphon/mantle</tissue>
    </source>
</reference>
<dbReference type="Proteomes" id="UP001164746">
    <property type="component" value="Chromosome 5"/>
</dbReference>
<name>A0ABY7EGN0_MYAAR</name>
<accession>A0ABY7EGN0</accession>
<organism evidence="1 2">
    <name type="scientific">Mya arenaria</name>
    <name type="common">Soft-shell clam</name>
    <dbReference type="NCBI Taxonomy" id="6604"/>
    <lineage>
        <taxon>Eukaryota</taxon>
        <taxon>Metazoa</taxon>
        <taxon>Spiralia</taxon>
        <taxon>Lophotrochozoa</taxon>
        <taxon>Mollusca</taxon>
        <taxon>Bivalvia</taxon>
        <taxon>Autobranchia</taxon>
        <taxon>Heteroconchia</taxon>
        <taxon>Euheterodonta</taxon>
        <taxon>Imparidentia</taxon>
        <taxon>Neoheterodontei</taxon>
        <taxon>Myida</taxon>
        <taxon>Myoidea</taxon>
        <taxon>Myidae</taxon>
        <taxon>Mya</taxon>
    </lineage>
</organism>
<sequence length="78" mass="9602">MTEMPQRPKVGKRDLRKSNRCQSWHLNKCPNGKELNIVYAEYMWPNEVKVWRQNLPRFEEEQGSDQNPVEFWFYYHVN</sequence>
<protein>
    <submittedName>
        <fullName evidence="1">Uncharacterized protein</fullName>
    </submittedName>
</protein>
<evidence type="ECO:0000313" key="1">
    <source>
        <dbReference type="EMBL" id="WAR06311.1"/>
    </source>
</evidence>
<proteinExistence type="predicted"/>
<gene>
    <name evidence="1" type="ORF">MAR_021680</name>
</gene>
<keyword evidence="2" id="KW-1185">Reference proteome</keyword>
<evidence type="ECO:0000313" key="2">
    <source>
        <dbReference type="Proteomes" id="UP001164746"/>
    </source>
</evidence>
<dbReference type="EMBL" id="CP111016">
    <property type="protein sequence ID" value="WAR06311.1"/>
    <property type="molecule type" value="Genomic_DNA"/>
</dbReference>